<dbReference type="PROSITE" id="PS51186">
    <property type="entry name" value="GNAT"/>
    <property type="match status" value="1"/>
</dbReference>
<evidence type="ECO:0000259" key="3">
    <source>
        <dbReference type="PROSITE" id="PS51186"/>
    </source>
</evidence>
<name>A0ABW9UDA7_9BACL</name>
<dbReference type="SUPFAM" id="SSF55729">
    <property type="entry name" value="Acyl-CoA N-acyltransferases (Nat)"/>
    <property type="match status" value="1"/>
</dbReference>
<dbReference type="EMBL" id="WSEM01000012">
    <property type="protein sequence ID" value="MVQ35820.1"/>
    <property type="molecule type" value="Genomic_DNA"/>
</dbReference>
<sequence length="154" mass="17906">MWRRCSVIRKRLAANDDRAIHRLIVEQLVPFSRQYQSGVSVTFSEIRKRLNHNKTFVAAKGYKQPYGFISVIRKSNVLFVDMLAVDPREQGKGLGKELMKMAEEYGKSERCRTAELFVDDSNPNAIGFYSSKGYEIEEYLPELSCFRMKKKLVR</sequence>
<keyword evidence="2" id="KW-0012">Acyltransferase</keyword>
<dbReference type="InterPro" id="IPR050680">
    <property type="entry name" value="YpeA/RimI_acetyltransf"/>
</dbReference>
<dbReference type="Gene3D" id="3.40.630.30">
    <property type="match status" value="1"/>
</dbReference>
<accession>A0ABW9UDA7</accession>
<dbReference type="CDD" id="cd04301">
    <property type="entry name" value="NAT_SF"/>
    <property type="match status" value="1"/>
</dbReference>
<evidence type="ECO:0000256" key="1">
    <source>
        <dbReference type="ARBA" id="ARBA00022679"/>
    </source>
</evidence>
<dbReference type="Pfam" id="PF00583">
    <property type="entry name" value="Acetyltransf_1"/>
    <property type="match status" value="1"/>
</dbReference>
<dbReference type="Proteomes" id="UP000467637">
    <property type="component" value="Unassembled WGS sequence"/>
</dbReference>
<protein>
    <submittedName>
        <fullName evidence="4">GNAT family N-acetyltransferase</fullName>
    </submittedName>
</protein>
<dbReference type="PANTHER" id="PTHR43420">
    <property type="entry name" value="ACETYLTRANSFERASE"/>
    <property type="match status" value="1"/>
</dbReference>
<keyword evidence="5" id="KW-1185">Reference proteome</keyword>
<comment type="caution">
    <text evidence="4">The sequence shown here is derived from an EMBL/GenBank/DDBJ whole genome shotgun (WGS) entry which is preliminary data.</text>
</comment>
<feature type="domain" description="N-acetyltransferase" evidence="3">
    <location>
        <begin position="18"/>
        <end position="153"/>
    </location>
</feature>
<evidence type="ECO:0000256" key="2">
    <source>
        <dbReference type="ARBA" id="ARBA00023315"/>
    </source>
</evidence>
<gene>
    <name evidence="4" type="ORF">GON05_14270</name>
</gene>
<evidence type="ECO:0000313" key="4">
    <source>
        <dbReference type="EMBL" id="MVQ35820.1"/>
    </source>
</evidence>
<proteinExistence type="predicted"/>
<reference evidence="4 5" key="1">
    <citation type="submission" date="2019-12" db="EMBL/GenBank/DDBJ databases">
        <authorList>
            <person name="Huq M.A."/>
        </authorList>
    </citation>
    <scope>NUCLEOTIDE SEQUENCE [LARGE SCALE GENOMIC DNA]</scope>
    <source>
        <strain evidence="4 5">MAH-34</strain>
    </source>
</reference>
<keyword evidence="1" id="KW-0808">Transferase</keyword>
<dbReference type="InterPro" id="IPR000182">
    <property type="entry name" value="GNAT_dom"/>
</dbReference>
<dbReference type="InterPro" id="IPR016181">
    <property type="entry name" value="Acyl_CoA_acyltransferase"/>
</dbReference>
<evidence type="ECO:0000313" key="5">
    <source>
        <dbReference type="Proteomes" id="UP000467637"/>
    </source>
</evidence>
<organism evidence="4 5">
    <name type="scientific">Paenibacillus anseongense</name>
    <dbReference type="NCBI Taxonomy" id="2682845"/>
    <lineage>
        <taxon>Bacteria</taxon>
        <taxon>Bacillati</taxon>
        <taxon>Bacillota</taxon>
        <taxon>Bacilli</taxon>
        <taxon>Bacillales</taxon>
        <taxon>Paenibacillaceae</taxon>
        <taxon>Paenibacillus</taxon>
    </lineage>
</organism>